<dbReference type="RefSeq" id="WP_066265109.1">
    <property type="nucleotide sequence ID" value="NZ_JARMAB010000024.1"/>
</dbReference>
<feature type="transmembrane region" description="Helical" evidence="17">
    <location>
        <begin position="189"/>
        <end position="208"/>
    </location>
</feature>
<evidence type="ECO:0000313" key="19">
    <source>
        <dbReference type="Proteomes" id="UP001341444"/>
    </source>
</evidence>
<evidence type="ECO:0000256" key="2">
    <source>
        <dbReference type="ARBA" id="ARBA00010621"/>
    </source>
</evidence>
<feature type="transmembrane region" description="Helical" evidence="17">
    <location>
        <begin position="252"/>
        <end position="268"/>
    </location>
</feature>
<keyword evidence="13 17" id="KW-0961">Cell wall biogenesis/degradation</keyword>
<evidence type="ECO:0000256" key="4">
    <source>
        <dbReference type="ARBA" id="ARBA00021581"/>
    </source>
</evidence>
<dbReference type="InterPro" id="IPR003824">
    <property type="entry name" value="UppP"/>
</dbReference>
<dbReference type="HAMAP" id="MF_01006">
    <property type="entry name" value="Undec_diphosphatase"/>
    <property type="match status" value="1"/>
</dbReference>
<sequence>MNILQTIILSIVQGITELFPISSVAHGVLTPYVFHWNLDEEFLKVHFLPFVVMLHLGTALALLLFFWREWADIVKSLFSGSKKVLVLVIVATLPAAIIGLVLEKPLTNLFSNVTTAAIFLIVNGFFLYFGEKLRSRGTKEIEDLTIKEAAIIGLFQSLALIPGFSRSGSSMTAGFWAGLKHEASAKFSMILATPIIAGASILEVPKILKSHTPGLLETSLIGGVVAGIFAFLSVWILMRWFKKKEINAMRPFVYYCWIVGALVLITKLL</sequence>
<name>A0ABU6MJB4_9BACI</name>
<feature type="transmembrane region" description="Helical" evidence="17">
    <location>
        <begin position="220"/>
        <end position="240"/>
    </location>
</feature>
<evidence type="ECO:0000256" key="8">
    <source>
        <dbReference type="ARBA" id="ARBA00022960"/>
    </source>
</evidence>
<keyword evidence="10 17" id="KW-1133">Transmembrane helix</keyword>
<evidence type="ECO:0000256" key="11">
    <source>
        <dbReference type="ARBA" id="ARBA00023136"/>
    </source>
</evidence>
<evidence type="ECO:0000256" key="15">
    <source>
        <dbReference type="ARBA" id="ARBA00032932"/>
    </source>
</evidence>
<evidence type="ECO:0000256" key="12">
    <source>
        <dbReference type="ARBA" id="ARBA00023251"/>
    </source>
</evidence>
<evidence type="ECO:0000256" key="1">
    <source>
        <dbReference type="ARBA" id="ARBA00004651"/>
    </source>
</evidence>
<comment type="similarity">
    <text evidence="2 17">Belongs to the UppP family.</text>
</comment>
<feature type="transmembrane region" description="Helical" evidence="17">
    <location>
        <begin position="84"/>
        <end position="102"/>
    </location>
</feature>
<keyword evidence="12 17" id="KW-0046">Antibiotic resistance</keyword>
<keyword evidence="6 17" id="KW-0812">Transmembrane</keyword>
<keyword evidence="8 17" id="KW-0133">Cell shape</keyword>
<comment type="caution">
    <text evidence="18">The sequence shown here is derived from an EMBL/GenBank/DDBJ whole genome shotgun (WGS) entry which is preliminary data.</text>
</comment>
<evidence type="ECO:0000256" key="3">
    <source>
        <dbReference type="ARBA" id="ARBA00012374"/>
    </source>
</evidence>
<feature type="transmembrane region" description="Helical" evidence="17">
    <location>
        <begin position="43"/>
        <end position="64"/>
    </location>
</feature>
<comment type="subcellular location">
    <subcellularLocation>
        <location evidence="1 17">Cell membrane</location>
        <topology evidence="1 17">Multi-pass membrane protein</topology>
    </subcellularLocation>
</comment>
<evidence type="ECO:0000256" key="5">
    <source>
        <dbReference type="ARBA" id="ARBA00022475"/>
    </source>
</evidence>
<dbReference type="PANTHER" id="PTHR30622">
    <property type="entry name" value="UNDECAPRENYL-DIPHOSPHATASE"/>
    <property type="match status" value="1"/>
</dbReference>
<evidence type="ECO:0000256" key="16">
    <source>
        <dbReference type="ARBA" id="ARBA00047594"/>
    </source>
</evidence>
<evidence type="ECO:0000256" key="14">
    <source>
        <dbReference type="ARBA" id="ARBA00032707"/>
    </source>
</evidence>
<feature type="transmembrane region" description="Helical" evidence="17">
    <location>
        <begin position="108"/>
        <end position="129"/>
    </location>
</feature>
<evidence type="ECO:0000313" key="18">
    <source>
        <dbReference type="EMBL" id="MED1204564.1"/>
    </source>
</evidence>
<organism evidence="18 19">
    <name type="scientific">Heyndrickxia acidicola</name>
    <dbReference type="NCBI Taxonomy" id="209389"/>
    <lineage>
        <taxon>Bacteria</taxon>
        <taxon>Bacillati</taxon>
        <taxon>Bacillota</taxon>
        <taxon>Bacilli</taxon>
        <taxon>Bacillales</taxon>
        <taxon>Bacillaceae</taxon>
        <taxon>Heyndrickxia</taxon>
    </lineage>
</organism>
<evidence type="ECO:0000256" key="7">
    <source>
        <dbReference type="ARBA" id="ARBA00022801"/>
    </source>
</evidence>
<keyword evidence="9 17" id="KW-0573">Peptidoglycan synthesis</keyword>
<proteinExistence type="inferred from homology"/>
<accession>A0ABU6MJB4</accession>
<evidence type="ECO:0000256" key="10">
    <source>
        <dbReference type="ARBA" id="ARBA00022989"/>
    </source>
</evidence>
<dbReference type="Pfam" id="PF02673">
    <property type="entry name" value="BacA"/>
    <property type="match status" value="1"/>
</dbReference>
<comment type="function">
    <text evidence="17">Catalyzes the dephosphorylation of undecaprenyl diphosphate (UPP). Confers resistance to bacitracin.</text>
</comment>
<dbReference type="Proteomes" id="UP001341444">
    <property type="component" value="Unassembled WGS sequence"/>
</dbReference>
<dbReference type="PANTHER" id="PTHR30622:SF4">
    <property type="entry name" value="UNDECAPRENYL-DIPHOSPHATASE"/>
    <property type="match status" value="1"/>
</dbReference>
<keyword evidence="7 17" id="KW-0378">Hydrolase</keyword>
<gene>
    <name evidence="17" type="primary">uppP</name>
    <name evidence="18" type="ORF">P4T90_16060</name>
</gene>
<reference evidence="18 19" key="1">
    <citation type="submission" date="2023-03" db="EMBL/GenBank/DDBJ databases">
        <title>Bacillus Genome Sequencing.</title>
        <authorList>
            <person name="Dunlap C."/>
        </authorList>
    </citation>
    <scope>NUCLEOTIDE SEQUENCE [LARGE SCALE GENOMIC DNA]</scope>
    <source>
        <strain evidence="18 19">B-23453</strain>
    </source>
</reference>
<comment type="catalytic activity">
    <reaction evidence="16 17">
        <text>di-trans,octa-cis-undecaprenyl diphosphate + H2O = di-trans,octa-cis-undecaprenyl phosphate + phosphate + H(+)</text>
        <dbReference type="Rhea" id="RHEA:28094"/>
        <dbReference type="ChEBI" id="CHEBI:15377"/>
        <dbReference type="ChEBI" id="CHEBI:15378"/>
        <dbReference type="ChEBI" id="CHEBI:43474"/>
        <dbReference type="ChEBI" id="CHEBI:58405"/>
        <dbReference type="ChEBI" id="CHEBI:60392"/>
        <dbReference type="EC" id="3.6.1.27"/>
    </reaction>
</comment>
<keyword evidence="5 17" id="KW-1003">Cell membrane</keyword>
<comment type="miscellaneous">
    <text evidence="17">Bacitracin is thought to be involved in the inhibition of peptidoglycan synthesis by sequestering undecaprenyl diphosphate, thereby reducing the pool of lipid carrier available.</text>
</comment>
<dbReference type="EC" id="3.6.1.27" evidence="3 17"/>
<evidence type="ECO:0000256" key="6">
    <source>
        <dbReference type="ARBA" id="ARBA00022692"/>
    </source>
</evidence>
<evidence type="ECO:0000256" key="13">
    <source>
        <dbReference type="ARBA" id="ARBA00023316"/>
    </source>
</evidence>
<evidence type="ECO:0000256" key="17">
    <source>
        <dbReference type="HAMAP-Rule" id="MF_01006"/>
    </source>
</evidence>
<protein>
    <recommendedName>
        <fullName evidence="4 17">Undecaprenyl-diphosphatase</fullName>
        <ecNumber evidence="3 17">3.6.1.27</ecNumber>
    </recommendedName>
    <alternativeName>
        <fullName evidence="15 17">Bacitracin resistance protein</fullName>
    </alternativeName>
    <alternativeName>
        <fullName evidence="14 17">Undecaprenyl pyrophosphate phosphatase</fullName>
    </alternativeName>
</protein>
<keyword evidence="19" id="KW-1185">Reference proteome</keyword>
<dbReference type="EMBL" id="JARMAB010000024">
    <property type="protein sequence ID" value="MED1204564.1"/>
    <property type="molecule type" value="Genomic_DNA"/>
</dbReference>
<evidence type="ECO:0000256" key="9">
    <source>
        <dbReference type="ARBA" id="ARBA00022984"/>
    </source>
</evidence>
<keyword evidence="11 17" id="KW-0472">Membrane</keyword>